<dbReference type="RefSeq" id="WP_183267139.1">
    <property type="nucleotide sequence ID" value="NZ_JACHFJ010000012.1"/>
</dbReference>
<keyword evidence="1" id="KW-0812">Transmembrane</keyword>
<keyword evidence="3" id="KW-1185">Reference proteome</keyword>
<evidence type="ECO:0000313" key="2">
    <source>
        <dbReference type="EMBL" id="MBB5374123.1"/>
    </source>
</evidence>
<evidence type="ECO:0000256" key="1">
    <source>
        <dbReference type="SAM" id="Phobius"/>
    </source>
</evidence>
<feature type="transmembrane region" description="Helical" evidence="1">
    <location>
        <begin position="34"/>
        <end position="55"/>
    </location>
</feature>
<evidence type="ECO:0000313" key="3">
    <source>
        <dbReference type="Proteomes" id="UP000553706"/>
    </source>
</evidence>
<gene>
    <name evidence="2" type="ORF">HNP71_002393</name>
</gene>
<dbReference type="Proteomes" id="UP000553706">
    <property type="component" value="Unassembled WGS sequence"/>
</dbReference>
<comment type="caution">
    <text evidence="2">The sequence shown here is derived from an EMBL/GenBank/DDBJ whole genome shotgun (WGS) entry which is preliminary data.</text>
</comment>
<sequence length="62" mass="6985">MTQDDILQVLEPAQRSAQKYIPYPRRKLSGWEVALLWLLRAYVLIAVPLVIYAFVKALAAGG</sequence>
<reference evidence="2 3" key="1">
    <citation type="submission" date="2020-08" db="EMBL/GenBank/DDBJ databases">
        <title>Genomic Encyclopedia of Type Strains, Phase IV (KMG-IV): sequencing the most valuable type-strain genomes for metagenomic binning, comparative biology and taxonomic classification.</title>
        <authorList>
            <person name="Goeker M."/>
        </authorList>
    </citation>
    <scope>NUCLEOTIDE SEQUENCE [LARGE SCALE GENOMIC DNA]</scope>
    <source>
        <strain evidence="2 3">DSM 27026</strain>
    </source>
</reference>
<organism evidence="2 3">
    <name type="scientific">Acidocella aromatica</name>
    <dbReference type="NCBI Taxonomy" id="1303579"/>
    <lineage>
        <taxon>Bacteria</taxon>
        <taxon>Pseudomonadati</taxon>
        <taxon>Pseudomonadota</taxon>
        <taxon>Alphaproteobacteria</taxon>
        <taxon>Acetobacterales</taxon>
        <taxon>Acidocellaceae</taxon>
        <taxon>Acidocella</taxon>
    </lineage>
</organism>
<proteinExistence type="predicted"/>
<keyword evidence="1" id="KW-1133">Transmembrane helix</keyword>
<accession>A0A840VE36</accession>
<protein>
    <submittedName>
        <fullName evidence="2">Uncharacterized protein</fullName>
    </submittedName>
</protein>
<name>A0A840VE36_9PROT</name>
<dbReference type="EMBL" id="JACHFJ010000012">
    <property type="protein sequence ID" value="MBB5374123.1"/>
    <property type="molecule type" value="Genomic_DNA"/>
</dbReference>
<dbReference type="AlphaFoldDB" id="A0A840VE36"/>
<keyword evidence="1" id="KW-0472">Membrane</keyword>